<evidence type="ECO:0000259" key="4">
    <source>
        <dbReference type="PROSITE" id="PS50905"/>
    </source>
</evidence>
<dbReference type="InterPro" id="IPR008331">
    <property type="entry name" value="Ferritin_DPS_dom"/>
</dbReference>
<dbReference type="PANTHER" id="PTHR11431">
    <property type="entry name" value="FERRITIN"/>
    <property type="match status" value="1"/>
</dbReference>
<keyword evidence="2" id="KW-0479">Metal-binding</keyword>
<dbReference type="GO" id="GO:0008198">
    <property type="term" value="F:ferrous iron binding"/>
    <property type="evidence" value="ECO:0007669"/>
    <property type="project" value="TreeGrafter"/>
</dbReference>
<organism evidence="5">
    <name type="scientific">marine sediment metagenome</name>
    <dbReference type="NCBI Taxonomy" id="412755"/>
    <lineage>
        <taxon>unclassified sequences</taxon>
        <taxon>metagenomes</taxon>
        <taxon>ecological metagenomes</taxon>
    </lineage>
</organism>
<evidence type="ECO:0000256" key="2">
    <source>
        <dbReference type="ARBA" id="ARBA00022723"/>
    </source>
</evidence>
<dbReference type="InterPro" id="IPR012347">
    <property type="entry name" value="Ferritin-like"/>
</dbReference>
<dbReference type="EMBL" id="BARW01020958">
    <property type="protein sequence ID" value="GAI97728.1"/>
    <property type="molecule type" value="Genomic_DNA"/>
</dbReference>
<accession>X1SXQ0</accession>
<sequence>MLSKRMEEELNKQINAEIWSAYLYLSMSAWFEDKNLAGFANWMRVQYQEEITHALKLFDYINE</sequence>
<dbReference type="PROSITE" id="PS50905">
    <property type="entry name" value="FERRITIN_LIKE"/>
    <property type="match status" value="1"/>
</dbReference>
<dbReference type="InterPro" id="IPR009040">
    <property type="entry name" value="Ferritin-like_diiron"/>
</dbReference>
<reference evidence="5" key="1">
    <citation type="journal article" date="2014" name="Front. Microbiol.">
        <title>High frequency of phylogenetically diverse reductive dehalogenase-homologous genes in deep subseafloor sedimentary metagenomes.</title>
        <authorList>
            <person name="Kawai M."/>
            <person name="Futagami T."/>
            <person name="Toyoda A."/>
            <person name="Takaki Y."/>
            <person name="Nishi S."/>
            <person name="Hori S."/>
            <person name="Arai W."/>
            <person name="Tsubouchi T."/>
            <person name="Morono Y."/>
            <person name="Uchiyama I."/>
            <person name="Ito T."/>
            <person name="Fujiyama A."/>
            <person name="Inagaki F."/>
            <person name="Takami H."/>
        </authorList>
    </citation>
    <scope>NUCLEOTIDE SEQUENCE</scope>
    <source>
        <strain evidence="5">Expedition CK06-06</strain>
    </source>
</reference>
<dbReference type="Pfam" id="PF00210">
    <property type="entry name" value="Ferritin"/>
    <property type="match status" value="1"/>
</dbReference>
<proteinExistence type="predicted"/>
<evidence type="ECO:0000256" key="3">
    <source>
        <dbReference type="ARBA" id="ARBA00023004"/>
    </source>
</evidence>
<feature type="non-terminal residue" evidence="5">
    <location>
        <position position="63"/>
    </location>
</feature>
<dbReference type="GO" id="GO:0004322">
    <property type="term" value="F:ferroxidase activity"/>
    <property type="evidence" value="ECO:0007669"/>
    <property type="project" value="TreeGrafter"/>
</dbReference>
<dbReference type="InterPro" id="IPR001519">
    <property type="entry name" value="Ferritin"/>
</dbReference>
<protein>
    <recommendedName>
        <fullName evidence="4">Ferritin-like diiron domain-containing protein</fullName>
    </recommendedName>
</protein>
<keyword evidence="1" id="KW-0409">Iron storage</keyword>
<comment type="caution">
    <text evidence="5">The sequence shown here is derived from an EMBL/GenBank/DDBJ whole genome shotgun (WGS) entry which is preliminary data.</text>
</comment>
<evidence type="ECO:0000256" key="1">
    <source>
        <dbReference type="ARBA" id="ARBA00022434"/>
    </source>
</evidence>
<gene>
    <name evidence="5" type="ORF">S12H4_35306</name>
</gene>
<dbReference type="GO" id="GO:0005829">
    <property type="term" value="C:cytosol"/>
    <property type="evidence" value="ECO:0007669"/>
    <property type="project" value="TreeGrafter"/>
</dbReference>
<dbReference type="SUPFAM" id="SSF47240">
    <property type="entry name" value="Ferritin-like"/>
    <property type="match status" value="1"/>
</dbReference>
<dbReference type="GO" id="GO:0008199">
    <property type="term" value="F:ferric iron binding"/>
    <property type="evidence" value="ECO:0007669"/>
    <property type="project" value="InterPro"/>
</dbReference>
<dbReference type="AlphaFoldDB" id="X1SXQ0"/>
<name>X1SXQ0_9ZZZZ</name>
<keyword evidence="3" id="KW-0408">Iron</keyword>
<dbReference type="GO" id="GO:0006879">
    <property type="term" value="P:intracellular iron ion homeostasis"/>
    <property type="evidence" value="ECO:0007669"/>
    <property type="project" value="UniProtKB-KW"/>
</dbReference>
<dbReference type="Gene3D" id="1.20.1260.10">
    <property type="match status" value="1"/>
</dbReference>
<dbReference type="PANTHER" id="PTHR11431:SF127">
    <property type="entry name" value="BACTERIAL NON-HEME FERRITIN"/>
    <property type="match status" value="1"/>
</dbReference>
<dbReference type="InterPro" id="IPR009078">
    <property type="entry name" value="Ferritin-like_SF"/>
</dbReference>
<feature type="domain" description="Ferritin-like diiron" evidence="4">
    <location>
        <begin position="1"/>
        <end position="63"/>
    </location>
</feature>
<dbReference type="GO" id="GO:0006826">
    <property type="term" value="P:iron ion transport"/>
    <property type="evidence" value="ECO:0007669"/>
    <property type="project" value="InterPro"/>
</dbReference>
<evidence type="ECO:0000313" key="5">
    <source>
        <dbReference type="EMBL" id="GAI97728.1"/>
    </source>
</evidence>